<keyword evidence="3" id="KW-1185">Reference proteome</keyword>
<keyword evidence="1" id="KW-0472">Membrane</keyword>
<feature type="transmembrane region" description="Helical" evidence="1">
    <location>
        <begin position="37"/>
        <end position="60"/>
    </location>
</feature>
<feature type="transmembrane region" description="Helical" evidence="1">
    <location>
        <begin position="80"/>
        <end position="99"/>
    </location>
</feature>
<feature type="transmembrane region" description="Helical" evidence="1">
    <location>
        <begin position="152"/>
        <end position="170"/>
    </location>
</feature>
<evidence type="ECO:0000256" key="1">
    <source>
        <dbReference type="SAM" id="Phobius"/>
    </source>
</evidence>
<organism evidence="2 3">
    <name type="scientific">Paenibacillus aquistagni</name>
    <dbReference type="NCBI Taxonomy" id="1852522"/>
    <lineage>
        <taxon>Bacteria</taxon>
        <taxon>Bacillati</taxon>
        <taxon>Bacillota</taxon>
        <taxon>Bacilli</taxon>
        <taxon>Bacillales</taxon>
        <taxon>Paenibacillaceae</taxon>
        <taxon>Paenibacillus</taxon>
    </lineage>
</organism>
<protein>
    <submittedName>
        <fullName evidence="2">Uncharacterized protein</fullName>
    </submittedName>
</protein>
<dbReference type="STRING" id="1852522.SAMN06295960_3022"/>
<dbReference type="AlphaFoldDB" id="A0A1X7L7I5"/>
<feature type="transmembrane region" description="Helical" evidence="1">
    <location>
        <begin position="125"/>
        <end position="145"/>
    </location>
</feature>
<dbReference type="EMBL" id="FXAZ01000004">
    <property type="protein sequence ID" value="SMG49139.1"/>
    <property type="molecule type" value="Genomic_DNA"/>
</dbReference>
<sequence>MLKRGASFGRLFLIGAFLSLFLFGIMIAWTTTSMDTVIRMLFSLIIWSVLGGLAFSYMFYTYPQPPGAASPKVIANKSRFWLAISGVLILSLLSVRYPHQYTLADHLLLQVGVTPIWRPLHSSTVYMAGLLIVFFFVACLSNLIHSLHRLRVAAAVLALLFISSFPSIMVDLIQKHAANGIYAIQFDTRKAMAVCQWDFTTNEGNGSCVIQGTNESSQPVTAKIILLAPDSTNRDTIHPNITLQNVVFEPHQRSRAIQIHLTPNDQKQAAASNLTTISASYDSMLLTADGQVRRLYDLSSRPLFQESSKQHKGMEKD</sequence>
<name>A0A1X7L7I5_9BACL</name>
<feature type="transmembrane region" description="Helical" evidence="1">
    <location>
        <begin position="12"/>
        <end position="31"/>
    </location>
</feature>
<evidence type="ECO:0000313" key="2">
    <source>
        <dbReference type="EMBL" id="SMG49139.1"/>
    </source>
</evidence>
<proteinExistence type="predicted"/>
<dbReference type="RefSeq" id="WP_085495392.1">
    <property type="nucleotide sequence ID" value="NZ_FXAZ01000004.1"/>
</dbReference>
<keyword evidence="1" id="KW-1133">Transmembrane helix</keyword>
<accession>A0A1X7L7I5</accession>
<keyword evidence="1" id="KW-0812">Transmembrane</keyword>
<dbReference type="Proteomes" id="UP000193834">
    <property type="component" value="Unassembled WGS sequence"/>
</dbReference>
<evidence type="ECO:0000313" key="3">
    <source>
        <dbReference type="Proteomes" id="UP000193834"/>
    </source>
</evidence>
<gene>
    <name evidence="2" type="ORF">SAMN06295960_3022</name>
</gene>
<reference evidence="2 3" key="1">
    <citation type="submission" date="2017-04" db="EMBL/GenBank/DDBJ databases">
        <authorList>
            <person name="Afonso C.L."/>
            <person name="Miller P.J."/>
            <person name="Scott M.A."/>
            <person name="Spackman E."/>
            <person name="Goraichik I."/>
            <person name="Dimitrov K.M."/>
            <person name="Suarez D.L."/>
            <person name="Swayne D.E."/>
        </authorList>
    </citation>
    <scope>NUCLEOTIDE SEQUENCE [LARGE SCALE GENOMIC DNA]</scope>
    <source>
        <strain evidence="2 3">11</strain>
    </source>
</reference>